<dbReference type="VEuPathDB" id="FungiDB:FUN_016453"/>
<dbReference type="Proteomes" id="UP000233469">
    <property type="component" value="Unassembled WGS sequence"/>
</dbReference>
<gene>
    <name evidence="1" type="ORF">RhiirC2_801967</name>
</gene>
<sequence>HNTAKQTIKGCNRIVTFFKWSHIVGKLLADAAATLRIEGGELKTYSETRWISMYETANSVSCLRIALEHMLINNPNEITKQIS</sequence>
<organism evidence="1 2">
    <name type="scientific">Rhizophagus irregularis</name>
    <dbReference type="NCBI Taxonomy" id="588596"/>
    <lineage>
        <taxon>Eukaryota</taxon>
        <taxon>Fungi</taxon>
        <taxon>Fungi incertae sedis</taxon>
        <taxon>Mucoromycota</taxon>
        <taxon>Glomeromycotina</taxon>
        <taxon>Glomeromycetes</taxon>
        <taxon>Glomerales</taxon>
        <taxon>Glomeraceae</taxon>
        <taxon>Rhizophagus</taxon>
    </lineage>
</organism>
<proteinExistence type="predicted"/>
<protein>
    <submittedName>
        <fullName evidence="1">Uncharacterized protein</fullName>
    </submittedName>
</protein>
<accession>A0A2N1M1S6</accession>
<evidence type="ECO:0000313" key="1">
    <source>
        <dbReference type="EMBL" id="PKK55605.1"/>
    </source>
</evidence>
<reference evidence="1 2" key="2">
    <citation type="submission" date="2017-10" db="EMBL/GenBank/DDBJ databases">
        <title>Extensive intraspecific genome diversity in a model arbuscular mycorrhizal fungus.</title>
        <authorList>
            <person name="Chen E.C.H."/>
            <person name="Morin E."/>
            <person name="Baudet D."/>
            <person name="Noel J."/>
            <person name="Ndikumana S."/>
            <person name="Charron P."/>
            <person name="St-Onge C."/>
            <person name="Giorgi J."/>
            <person name="Grigoriev I.V."/>
            <person name="Roux C."/>
            <person name="Martin F.M."/>
            <person name="Corradi N."/>
        </authorList>
    </citation>
    <scope>NUCLEOTIDE SEQUENCE [LARGE SCALE GENOMIC DNA]</scope>
    <source>
        <strain evidence="1 2">C2</strain>
    </source>
</reference>
<comment type="caution">
    <text evidence="1">The sequence shown here is derived from an EMBL/GenBank/DDBJ whole genome shotgun (WGS) entry which is preliminary data.</text>
</comment>
<reference evidence="1 2" key="1">
    <citation type="submission" date="2016-04" db="EMBL/GenBank/DDBJ databases">
        <title>Genome analyses suggest a sexual origin of heterokaryosis in a supposedly ancient asexual fungus.</title>
        <authorList>
            <person name="Ropars J."/>
            <person name="Sedzielewska K."/>
            <person name="Noel J."/>
            <person name="Charron P."/>
            <person name="Farinelli L."/>
            <person name="Marton T."/>
            <person name="Kruger M."/>
            <person name="Pelin A."/>
            <person name="Brachmann A."/>
            <person name="Corradi N."/>
        </authorList>
    </citation>
    <scope>NUCLEOTIDE SEQUENCE [LARGE SCALE GENOMIC DNA]</scope>
    <source>
        <strain evidence="1 2">C2</strain>
    </source>
</reference>
<dbReference type="EMBL" id="LLXL01007228">
    <property type="protein sequence ID" value="PKK55605.1"/>
    <property type="molecule type" value="Genomic_DNA"/>
</dbReference>
<dbReference type="AlphaFoldDB" id="A0A2N1M1S6"/>
<evidence type="ECO:0000313" key="2">
    <source>
        <dbReference type="Proteomes" id="UP000233469"/>
    </source>
</evidence>
<feature type="non-terminal residue" evidence="1">
    <location>
        <position position="1"/>
    </location>
</feature>
<name>A0A2N1M1S6_9GLOM</name>